<dbReference type="Pfam" id="PF08327">
    <property type="entry name" value="AHSA1"/>
    <property type="match status" value="1"/>
</dbReference>
<name>A0A0H2KTD5_9MICO</name>
<keyword evidence="4" id="KW-1185">Reference proteome</keyword>
<dbReference type="EMBL" id="JNBQ01000001">
    <property type="protein sequence ID" value="KLN36418.1"/>
    <property type="molecule type" value="Genomic_DNA"/>
</dbReference>
<dbReference type="STRING" id="264251.FB00_00780"/>
<protein>
    <recommendedName>
        <fullName evidence="2">Activator of Hsp90 ATPase homologue 1/2-like C-terminal domain-containing protein</fullName>
    </recommendedName>
</protein>
<dbReference type="SUPFAM" id="SSF55961">
    <property type="entry name" value="Bet v1-like"/>
    <property type="match status" value="1"/>
</dbReference>
<dbReference type="PATRIC" id="fig|264251.5.peg.161"/>
<dbReference type="InterPro" id="IPR013538">
    <property type="entry name" value="ASHA1/2-like_C"/>
</dbReference>
<dbReference type="Gene3D" id="3.30.530.20">
    <property type="match status" value="1"/>
</dbReference>
<comment type="similarity">
    <text evidence="1">Belongs to the AHA1 family.</text>
</comment>
<feature type="domain" description="Activator of Hsp90 ATPase homologue 1/2-like C-terminal" evidence="2">
    <location>
        <begin position="24"/>
        <end position="151"/>
    </location>
</feature>
<gene>
    <name evidence="3" type="ORF">FB00_00780</name>
</gene>
<comment type="caution">
    <text evidence="3">The sequence shown here is derived from an EMBL/GenBank/DDBJ whole genome shotgun (WGS) entry which is preliminary data.</text>
</comment>
<evidence type="ECO:0000313" key="4">
    <source>
        <dbReference type="Proteomes" id="UP000035265"/>
    </source>
</evidence>
<evidence type="ECO:0000313" key="3">
    <source>
        <dbReference type="EMBL" id="KLN36418.1"/>
    </source>
</evidence>
<organism evidence="3 4">
    <name type="scientific">Cellulosimicrobium funkei</name>
    <dbReference type="NCBI Taxonomy" id="264251"/>
    <lineage>
        <taxon>Bacteria</taxon>
        <taxon>Bacillati</taxon>
        <taxon>Actinomycetota</taxon>
        <taxon>Actinomycetes</taxon>
        <taxon>Micrococcales</taxon>
        <taxon>Promicromonosporaceae</taxon>
        <taxon>Cellulosimicrobium</taxon>
    </lineage>
</organism>
<dbReference type="InterPro" id="IPR023393">
    <property type="entry name" value="START-like_dom_sf"/>
</dbReference>
<dbReference type="RefSeq" id="WP_047230930.1">
    <property type="nucleotide sequence ID" value="NZ_JNBQ01000001.1"/>
</dbReference>
<evidence type="ECO:0000256" key="1">
    <source>
        <dbReference type="ARBA" id="ARBA00006817"/>
    </source>
</evidence>
<sequence length="161" mass="17509">MTTTNEPAVVDREAYTVSRTVTIDAPAARVWAALTQEDLISGWFGQRTELPDLRVGGEGVFSWPDAPDVQVRIEEYDPTTAFAFRWGTPVGQVMDETSSTVARFTLEPQGPTTVLRVVETGFDLVADPDGLLESHQQGWTSELDELVDLLEGALAAEGGRA</sequence>
<dbReference type="AlphaFoldDB" id="A0A0H2KTD5"/>
<accession>A0A0H2KTD5</accession>
<dbReference type="Proteomes" id="UP000035265">
    <property type="component" value="Unassembled WGS sequence"/>
</dbReference>
<reference evidence="3 4" key="1">
    <citation type="submission" date="2014-05" db="EMBL/GenBank/DDBJ databases">
        <title>Cellulosimicrobium funkei U11 genome.</title>
        <authorList>
            <person name="Hu C."/>
            <person name="Gong Y."/>
            <person name="Wan W."/>
            <person name="Jiang M."/>
        </authorList>
    </citation>
    <scope>NUCLEOTIDE SEQUENCE [LARGE SCALE GENOMIC DNA]</scope>
    <source>
        <strain evidence="3 4">U11</strain>
    </source>
</reference>
<proteinExistence type="inferred from homology"/>
<evidence type="ECO:0000259" key="2">
    <source>
        <dbReference type="Pfam" id="PF08327"/>
    </source>
</evidence>